<dbReference type="AlphaFoldDB" id="A0A926DG00"/>
<protein>
    <submittedName>
        <fullName evidence="9">ABC transporter permease</fullName>
    </submittedName>
</protein>
<keyword evidence="7 8" id="KW-0472">Membrane</keyword>
<keyword evidence="3" id="KW-1003">Cell membrane</keyword>
<evidence type="ECO:0000256" key="6">
    <source>
        <dbReference type="ARBA" id="ARBA00022989"/>
    </source>
</evidence>
<evidence type="ECO:0000256" key="7">
    <source>
        <dbReference type="ARBA" id="ARBA00023136"/>
    </source>
</evidence>
<dbReference type="GO" id="GO:0022857">
    <property type="term" value="F:transmembrane transporter activity"/>
    <property type="evidence" value="ECO:0007669"/>
    <property type="project" value="InterPro"/>
</dbReference>
<organism evidence="9 10">
    <name type="scientific">Feifania hominis</name>
    <dbReference type="NCBI Taxonomy" id="2763660"/>
    <lineage>
        <taxon>Bacteria</taxon>
        <taxon>Bacillati</taxon>
        <taxon>Bacillota</taxon>
        <taxon>Clostridia</taxon>
        <taxon>Eubacteriales</taxon>
        <taxon>Feifaniaceae</taxon>
        <taxon>Feifania</taxon>
    </lineage>
</organism>
<dbReference type="PANTHER" id="PTHR32196:SF21">
    <property type="entry name" value="ABC TRANSPORTER PERMEASE PROTEIN YPHD-RELATED"/>
    <property type="match status" value="1"/>
</dbReference>
<comment type="subcellular location">
    <subcellularLocation>
        <location evidence="1">Cell membrane</location>
        <topology evidence="1">Multi-pass membrane protein</topology>
    </subcellularLocation>
</comment>
<comment type="caution">
    <text evidence="9">The sequence shown here is derived from an EMBL/GenBank/DDBJ whole genome shotgun (WGS) entry which is preliminary data.</text>
</comment>
<dbReference type="Pfam" id="PF02653">
    <property type="entry name" value="BPD_transp_2"/>
    <property type="match status" value="1"/>
</dbReference>
<feature type="transmembrane region" description="Helical" evidence="8">
    <location>
        <begin position="92"/>
        <end position="109"/>
    </location>
</feature>
<dbReference type="RefSeq" id="WP_249301469.1">
    <property type="nucleotide sequence ID" value="NZ_JACRSP010000005.1"/>
</dbReference>
<evidence type="ECO:0000256" key="2">
    <source>
        <dbReference type="ARBA" id="ARBA00022448"/>
    </source>
</evidence>
<reference evidence="9" key="1">
    <citation type="submission" date="2020-08" db="EMBL/GenBank/DDBJ databases">
        <title>Genome public.</title>
        <authorList>
            <person name="Liu C."/>
            <person name="Sun Q."/>
        </authorList>
    </citation>
    <scope>NUCLEOTIDE SEQUENCE</scope>
    <source>
        <strain evidence="9">BX7</strain>
    </source>
</reference>
<accession>A0A926DG00</accession>
<proteinExistence type="predicted"/>
<keyword evidence="2" id="KW-0813">Transport</keyword>
<evidence type="ECO:0000313" key="9">
    <source>
        <dbReference type="EMBL" id="MBC8537147.1"/>
    </source>
</evidence>
<dbReference type="PANTHER" id="PTHR32196">
    <property type="entry name" value="ABC TRANSPORTER PERMEASE PROTEIN YPHD-RELATED-RELATED"/>
    <property type="match status" value="1"/>
</dbReference>
<feature type="transmembrane region" description="Helical" evidence="8">
    <location>
        <begin position="44"/>
        <end position="62"/>
    </location>
</feature>
<dbReference type="InterPro" id="IPR001851">
    <property type="entry name" value="ABC_transp_permease"/>
</dbReference>
<feature type="transmembrane region" description="Helical" evidence="8">
    <location>
        <begin position="159"/>
        <end position="181"/>
    </location>
</feature>
<feature type="transmembrane region" description="Helical" evidence="8">
    <location>
        <begin position="69"/>
        <end position="86"/>
    </location>
</feature>
<feature type="transmembrane region" description="Helical" evidence="8">
    <location>
        <begin position="266"/>
        <end position="286"/>
    </location>
</feature>
<dbReference type="EMBL" id="JACRSP010000005">
    <property type="protein sequence ID" value="MBC8537147.1"/>
    <property type="molecule type" value="Genomic_DNA"/>
</dbReference>
<name>A0A926DG00_9FIRM</name>
<sequence length="325" mass="33668">MNRGKSILNSVLLGNKSYLILAVLVIALSIMSPLFLTPSNLLSVLRQVTVSAIVCAGFTLLLGSGHMDLSVGMILCACGVVCGKLLVAGMPIWFAILVTVVAGGLMGAINAGLITLFALPAFIVTLATSSVYKGVAFLVTKNVPVSGLPDAFNFIGKGYWLGIPVPIYVMVLALLVMWVILNRTVFGRQAISMGGNAEATRVSGVRVGKLRVFCYMAMGIFTGLAAVIQTARSASAQLSAGADMTMDAIAAVVIGGTSMKGGNANIVGSLVGCLIVGIVNNGLNLMHVDANWQIVAKGLLILMAVILDSISTKMYKKSAAKKSAA</sequence>
<feature type="transmembrane region" description="Helical" evidence="8">
    <location>
        <begin position="292"/>
        <end position="311"/>
    </location>
</feature>
<feature type="transmembrane region" description="Helical" evidence="8">
    <location>
        <begin position="116"/>
        <end position="139"/>
    </location>
</feature>
<keyword evidence="5 8" id="KW-0812">Transmembrane</keyword>
<feature type="transmembrane region" description="Helical" evidence="8">
    <location>
        <begin position="18"/>
        <end position="38"/>
    </location>
</feature>
<feature type="transmembrane region" description="Helical" evidence="8">
    <location>
        <begin position="210"/>
        <end position="228"/>
    </location>
</feature>
<evidence type="ECO:0000256" key="4">
    <source>
        <dbReference type="ARBA" id="ARBA00022519"/>
    </source>
</evidence>
<gene>
    <name evidence="9" type="ORF">H8695_10650</name>
</gene>
<evidence type="ECO:0000313" key="10">
    <source>
        <dbReference type="Proteomes" id="UP000620366"/>
    </source>
</evidence>
<keyword evidence="6 8" id="KW-1133">Transmembrane helix</keyword>
<evidence type="ECO:0000256" key="1">
    <source>
        <dbReference type="ARBA" id="ARBA00004651"/>
    </source>
</evidence>
<evidence type="ECO:0000256" key="5">
    <source>
        <dbReference type="ARBA" id="ARBA00022692"/>
    </source>
</evidence>
<keyword evidence="4" id="KW-0997">Cell inner membrane</keyword>
<dbReference type="Proteomes" id="UP000620366">
    <property type="component" value="Unassembled WGS sequence"/>
</dbReference>
<dbReference type="GO" id="GO:0005886">
    <property type="term" value="C:plasma membrane"/>
    <property type="evidence" value="ECO:0007669"/>
    <property type="project" value="UniProtKB-SubCell"/>
</dbReference>
<evidence type="ECO:0000256" key="8">
    <source>
        <dbReference type="SAM" id="Phobius"/>
    </source>
</evidence>
<dbReference type="CDD" id="cd06579">
    <property type="entry name" value="TM_PBP1_transp_AraH_like"/>
    <property type="match status" value="1"/>
</dbReference>
<evidence type="ECO:0000256" key="3">
    <source>
        <dbReference type="ARBA" id="ARBA00022475"/>
    </source>
</evidence>
<keyword evidence="10" id="KW-1185">Reference proteome</keyword>